<keyword evidence="2" id="KW-1185">Reference proteome</keyword>
<sequence length="66" mass="7590">MKKIAVIPSNYIPWKGHCDMIAAMPKTALDDDARYTGSDWRHRHLIKTTQWQLTFCSNMAQKPAVT</sequence>
<dbReference type="EMBL" id="BSOA01000014">
    <property type="protein sequence ID" value="GLQ88094.1"/>
    <property type="molecule type" value="Genomic_DNA"/>
</dbReference>
<organism evidence="1 2">
    <name type="scientific">Dyella flagellata</name>
    <dbReference type="NCBI Taxonomy" id="1867833"/>
    <lineage>
        <taxon>Bacteria</taxon>
        <taxon>Pseudomonadati</taxon>
        <taxon>Pseudomonadota</taxon>
        <taxon>Gammaproteobacteria</taxon>
        <taxon>Lysobacterales</taxon>
        <taxon>Rhodanobacteraceae</taxon>
        <taxon>Dyella</taxon>
    </lineage>
</organism>
<dbReference type="InterPro" id="IPR014985">
    <property type="entry name" value="WbqC"/>
</dbReference>
<evidence type="ECO:0000313" key="1">
    <source>
        <dbReference type="EMBL" id="GLQ88094.1"/>
    </source>
</evidence>
<dbReference type="Proteomes" id="UP001156627">
    <property type="component" value="Unassembled WGS sequence"/>
</dbReference>
<accession>A0ABQ5X903</accession>
<dbReference type="RefSeq" id="WP_284331537.1">
    <property type="nucleotide sequence ID" value="NZ_BSOA01000014.1"/>
</dbReference>
<name>A0ABQ5X903_9GAMM</name>
<proteinExistence type="predicted"/>
<gene>
    <name evidence="1" type="ORF">GCM10007898_16630</name>
</gene>
<protein>
    <submittedName>
        <fullName evidence="1">Uncharacterized protein</fullName>
    </submittedName>
</protein>
<dbReference type="Pfam" id="PF08889">
    <property type="entry name" value="WbqC"/>
    <property type="match status" value="1"/>
</dbReference>
<comment type="caution">
    <text evidence="1">The sequence shown here is derived from an EMBL/GenBank/DDBJ whole genome shotgun (WGS) entry which is preliminary data.</text>
</comment>
<reference evidence="2" key="1">
    <citation type="journal article" date="2019" name="Int. J. Syst. Evol. Microbiol.">
        <title>The Global Catalogue of Microorganisms (GCM) 10K type strain sequencing project: providing services to taxonomists for standard genome sequencing and annotation.</title>
        <authorList>
            <consortium name="The Broad Institute Genomics Platform"/>
            <consortium name="The Broad Institute Genome Sequencing Center for Infectious Disease"/>
            <person name="Wu L."/>
            <person name="Ma J."/>
        </authorList>
    </citation>
    <scope>NUCLEOTIDE SEQUENCE [LARGE SCALE GENOMIC DNA]</scope>
    <source>
        <strain evidence="2">NBRC 111981</strain>
    </source>
</reference>
<evidence type="ECO:0000313" key="2">
    <source>
        <dbReference type="Proteomes" id="UP001156627"/>
    </source>
</evidence>